<dbReference type="Pfam" id="PF10016">
    <property type="entry name" value="DUF2259"/>
    <property type="match status" value="1"/>
</dbReference>
<keyword evidence="1" id="KW-0732">Signal</keyword>
<dbReference type="EMBL" id="CP002568">
    <property type="protein sequence ID" value="ADZ70018.1"/>
    <property type="molecule type" value="Genomic_DNA"/>
</dbReference>
<dbReference type="HOGENOM" id="CLU_1159993_0_0_5"/>
<dbReference type="RefSeq" id="WP_013652335.1">
    <property type="nucleotide sequence ID" value="NC_015259.1"/>
</dbReference>
<protein>
    <recommendedName>
        <fullName evidence="4">Secreted protein</fullName>
    </recommendedName>
</protein>
<dbReference type="KEGG" id="pgv:SL003B_1590"/>
<name>F2J4X6_POLGS</name>
<dbReference type="InterPro" id="IPR018725">
    <property type="entry name" value="DUF2259_secreted"/>
</dbReference>
<dbReference type="eggNOG" id="COG5497">
    <property type="taxonomic scope" value="Bacteria"/>
</dbReference>
<evidence type="ECO:0000256" key="1">
    <source>
        <dbReference type="SAM" id="SignalP"/>
    </source>
</evidence>
<evidence type="ECO:0000313" key="3">
    <source>
        <dbReference type="Proteomes" id="UP000008130"/>
    </source>
</evidence>
<reference evidence="2 3" key="1">
    <citation type="journal article" date="2011" name="J. Bacteriol.">
        <title>Complete genome sequence of Polymorphum gilvum SL003B-26A1T, a crude oil-degrading bacterium from oil-polluted saline soil.</title>
        <authorList>
            <person name="Li S.G."/>
            <person name="Tang Y.Q."/>
            <person name="Nie Y."/>
            <person name="Cai M."/>
            <person name="Wu X.L."/>
        </authorList>
    </citation>
    <scope>NUCLEOTIDE SEQUENCE [LARGE SCALE GENOMIC DNA]</scope>
    <source>
        <strain evidence="3">LMG 25793 / CGMCC 1.9160 / SL003B-26A1</strain>
    </source>
</reference>
<gene>
    <name evidence="2" type="ordered locus">SL003B_1590</name>
</gene>
<dbReference type="PATRIC" id="fig|991905.3.peg.1634"/>
<dbReference type="AlphaFoldDB" id="F2J4X6"/>
<feature type="signal peptide" evidence="1">
    <location>
        <begin position="1"/>
        <end position="28"/>
    </location>
</feature>
<keyword evidence="3" id="KW-1185">Reference proteome</keyword>
<dbReference type="STRING" id="991905.SL003B_1590"/>
<evidence type="ECO:0000313" key="2">
    <source>
        <dbReference type="EMBL" id="ADZ70018.1"/>
    </source>
</evidence>
<feature type="chain" id="PRO_5003280139" description="Secreted protein" evidence="1">
    <location>
        <begin position="29"/>
        <end position="250"/>
    </location>
</feature>
<sequence>MPRPMKLRRGLSAAVLLAVAIGYGPAVAGDVAEVEILGFSADGRHFAFEEFGLQDGSGFPYSSIYVIDVARDAWVPGSPLRRRDEIDDAPPYDPDAALARTREANRAAAVPVLRGAGIAGFGTLVGHNPPTEMSADPHHLMVVPRRVLPPIDDPLEFALTEFPLPAGHCADYGAETRGFRLTLVRSARTTVLAEDRTLPASRNCPLGYSIERILTHYPADGDPVFAVLLLMETVGFEGPDGRYLAVTGRF</sequence>
<organism evidence="2 3">
    <name type="scientific">Polymorphum gilvum (strain LMG 25793 / CGMCC 1.9160 / SL003B-26A1)</name>
    <dbReference type="NCBI Taxonomy" id="991905"/>
    <lineage>
        <taxon>Bacteria</taxon>
        <taxon>Pseudomonadati</taxon>
        <taxon>Pseudomonadota</taxon>
        <taxon>Alphaproteobacteria</taxon>
        <taxon>Rhodobacterales</taxon>
        <taxon>Paracoccaceae</taxon>
        <taxon>Polymorphum</taxon>
    </lineage>
</organism>
<dbReference type="Proteomes" id="UP000008130">
    <property type="component" value="Chromosome"/>
</dbReference>
<accession>F2J4X6</accession>
<evidence type="ECO:0008006" key="4">
    <source>
        <dbReference type="Google" id="ProtNLM"/>
    </source>
</evidence>
<proteinExistence type="predicted"/>